<dbReference type="EMBL" id="KL968693">
    <property type="protein sequence ID" value="KFK24436.1"/>
    <property type="molecule type" value="Genomic_DNA"/>
</dbReference>
<dbReference type="Gramene" id="KFK24436">
    <property type="protein sequence ID" value="KFK24436"/>
    <property type="gene ID" value="AALP_AAs55697U000100"/>
</dbReference>
<dbReference type="Proteomes" id="UP000029120">
    <property type="component" value="Unassembled WGS sequence"/>
</dbReference>
<evidence type="ECO:0000313" key="2">
    <source>
        <dbReference type="Proteomes" id="UP000029120"/>
    </source>
</evidence>
<protein>
    <submittedName>
        <fullName evidence="1">Uncharacterized protein</fullName>
    </submittedName>
</protein>
<accession>A0A087G3I4</accession>
<name>A0A087G3I4_ARAAL</name>
<evidence type="ECO:0000313" key="1">
    <source>
        <dbReference type="EMBL" id="KFK24436.1"/>
    </source>
</evidence>
<reference evidence="2" key="1">
    <citation type="journal article" date="2015" name="Nat. Plants">
        <title>Genome expansion of Arabis alpina linked with retrotransposition and reduced symmetric DNA methylation.</title>
        <authorList>
            <person name="Willing E.M."/>
            <person name="Rawat V."/>
            <person name="Mandakova T."/>
            <person name="Maumus F."/>
            <person name="James G.V."/>
            <person name="Nordstroem K.J."/>
            <person name="Becker C."/>
            <person name="Warthmann N."/>
            <person name="Chica C."/>
            <person name="Szarzynska B."/>
            <person name="Zytnicki M."/>
            <person name="Albani M.C."/>
            <person name="Kiefer C."/>
            <person name="Bergonzi S."/>
            <person name="Castaings L."/>
            <person name="Mateos J.L."/>
            <person name="Berns M.C."/>
            <person name="Bujdoso N."/>
            <person name="Piofczyk T."/>
            <person name="de Lorenzo L."/>
            <person name="Barrero-Sicilia C."/>
            <person name="Mateos I."/>
            <person name="Piednoel M."/>
            <person name="Hagmann J."/>
            <person name="Chen-Min-Tao R."/>
            <person name="Iglesias-Fernandez R."/>
            <person name="Schuster S.C."/>
            <person name="Alonso-Blanco C."/>
            <person name="Roudier F."/>
            <person name="Carbonero P."/>
            <person name="Paz-Ares J."/>
            <person name="Davis S.J."/>
            <person name="Pecinka A."/>
            <person name="Quesneville H."/>
            <person name="Colot V."/>
            <person name="Lysak M.A."/>
            <person name="Weigel D."/>
            <person name="Coupland G."/>
            <person name="Schneeberger K."/>
        </authorList>
    </citation>
    <scope>NUCLEOTIDE SEQUENCE [LARGE SCALE GENOMIC DNA]</scope>
    <source>
        <strain evidence="2">cv. Pajares</strain>
    </source>
</reference>
<keyword evidence="2" id="KW-1185">Reference proteome</keyword>
<dbReference type="AlphaFoldDB" id="A0A087G3I4"/>
<proteinExistence type="predicted"/>
<organism evidence="1 2">
    <name type="scientific">Arabis alpina</name>
    <name type="common">Alpine rock-cress</name>
    <dbReference type="NCBI Taxonomy" id="50452"/>
    <lineage>
        <taxon>Eukaryota</taxon>
        <taxon>Viridiplantae</taxon>
        <taxon>Streptophyta</taxon>
        <taxon>Embryophyta</taxon>
        <taxon>Tracheophyta</taxon>
        <taxon>Spermatophyta</taxon>
        <taxon>Magnoliopsida</taxon>
        <taxon>eudicotyledons</taxon>
        <taxon>Gunneridae</taxon>
        <taxon>Pentapetalae</taxon>
        <taxon>rosids</taxon>
        <taxon>malvids</taxon>
        <taxon>Brassicales</taxon>
        <taxon>Brassicaceae</taxon>
        <taxon>Arabideae</taxon>
        <taxon>Arabis</taxon>
    </lineage>
</organism>
<sequence length="62" mass="7326">MDLLSLYFVLWRRFVELFLLQVDQLLVLMKMVSGQIFPVQHLIFFALFPIRINLPASTAFPQ</sequence>
<gene>
    <name evidence="1" type="ORF">AALP_AAs55697U000100</name>
</gene>